<gene>
    <name evidence="4" type="ORF">GCM10010319_25880</name>
</gene>
<dbReference type="InterPro" id="IPR050267">
    <property type="entry name" value="Anti-sigma-factor_SerPK"/>
</dbReference>
<dbReference type="InterPro" id="IPR003594">
    <property type="entry name" value="HATPase_dom"/>
</dbReference>
<dbReference type="InterPro" id="IPR036890">
    <property type="entry name" value="HATPase_C_sf"/>
</dbReference>
<evidence type="ECO:0000313" key="4">
    <source>
        <dbReference type="EMBL" id="GAA0348133.1"/>
    </source>
</evidence>
<feature type="region of interest" description="Disordered" evidence="2">
    <location>
        <begin position="1"/>
        <end position="21"/>
    </location>
</feature>
<name>A0ABN0WVV2_9ACTN</name>
<dbReference type="Pfam" id="PF13581">
    <property type="entry name" value="HATPase_c_2"/>
    <property type="match status" value="1"/>
</dbReference>
<organism evidence="4 5">
    <name type="scientific">Streptomyces blastmyceticus</name>
    <dbReference type="NCBI Taxonomy" id="68180"/>
    <lineage>
        <taxon>Bacteria</taxon>
        <taxon>Bacillati</taxon>
        <taxon>Actinomycetota</taxon>
        <taxon>Actinomycetes</taxon>
        <taxon>Kitasatosporales</taxon>
        <taxon>Streptomycetaceae</taxon>
        <taxon>Streptomyces</taxon>
    </lineage>
</organism>
<sequence>MTSHVAACPVPGPDNSRLSRVPPALRKRPRLPVRRQQSVSVVPHEIALQNARHGVTALLFSWGLTCKDVVDRVELIVSELLTNALLHTIPVPGDEIGLSVAEADGAVLIEVEDGGGPTAPAIRPRAEDECEHGRGLALVEAMADSWAWRTLPNGRRSTWAYVSATPEGDTR</sequence>
<evidence type="ECO:0000313" key="5">
    <source>
        <dbReference type="Proteomes" id="UP001500063"/>
    </source>
</evidence>
<feature type="domain" description="Histidine kinase/HSP90-like ATPase" evidence="3">
    <location>
        <begin position="47"/>
        <end position="154"/>
    </location>
</feature>
<reference evidence="4 5" key="1">
    <citation type="journal article" date="2019" name="Int. J. Syst. Evol. Microbiol.">
        <title>The Global Catalogue of Microorganisms (GCM) 10K type strain sequencing project: providing services to taxonomists for standard genome sequencing and annotation.</title>
        <authorList>
            <consortium name="The Broad Institute Genomics Platform"/>
            <consortium name="The Broad Institute Genome Sequencing Center for Infectious Disease"/>
            <person name="Wu L."/>
            <person name="Ma J."/>
        </authorList>
    </citation>
    <scope>NUCLEOTIDE SEQUENCE [LARGE SCALE GENOMIC DNA]</scope>
    <source>
        <strain evidence="4 5">JCM 4565</strain>
    </source>
</reference>
<evidence type="ECO:0000256" key="2">
    <source>
        <dbReference type="SAM" id="MobiDB-lite"/>
    </source>
</evidence>
<dbReference type="Gene3D" id="3.30.565.10">
    <property type="entry name" value="Histidine kinase-like ATPase, C-terminal domain"/>
    <property type="match status" value="1"/>
</dbReference>
<dbReference type="PANTHER" id="PTHR35526">
    <property type="entry name" value="ANTI-SIGMA-F FACTOR RSBW-RELATED"/>
    <property type="match status" value="1"/>
</dbReference>
<protein>
    <recommendedName>
        <fullName evidence="3">Histidine kinase/HSP90-like ATPase domain-containing protein</fullName>
    </recommendedName>
</protein>
<dbReference type="CDD" id="cd16936">
    <property type="entry name" value="HATPase_RsbW-like"/>
    <property type="match status" value="1"/>
</dbReference>
<keyword evidence="1" id="KW-0723">Serine/threonine-protein kinase</keyword>
<dbReference type="SUPFAM" id="SSF55874">
    <property type="entry name" value="ATPase domain of HSP90 chaperone/DNA topoisomerase II/histidine kinase"/>
    <property type="match status" value="1"/>
</dbReference>
<comment type="caution">
    <text evidence="4">The sequence shown here is derived from an EMBL/GenBank/DDBJ whole genome shotgun (WGS) entry which is preliminary data.</text>
</comment>
<keyword evidence="5" id="KW-1185">Reference proteome</keyword>
<evidence type="ECO:0000256" key="1">
    <source>
        <dbReference type="ARBA" id="ARBA00022527"/>
    </source>
</evidence>
<dbReference type="Proteomes" id="UP001500063">
    <property type="component" value="Unassembled WGS sequence"/>
</dbReference>
<dbReference type="PANTHER" id="PTHR35526:SF3">
    <property type="entry name" value="ANTI-SIGMA-F FACTOR RSBW"/>
    <property type="match status" value="1"/>
</dbReference>
<proteinExistence type="predicted"/>
<keyword evidence="1" id="KW-0808">Transferase</keyword>
<keyword evidence="1" id="KW-0418">Kinase</keyword>
<accession>A0ABN0WVV2</accession>
<dbReference type="EMBL" id="BAAABW010000015">
    <property type="protein sequence ID" value="GAA0348133.1"/>
    <property type="molecule type" value="Genomic_DNA"/>
</dbReference>
<evidence type="ECO:0000259" key="3">
    <source>
        <dbReference type="Pfam" id="PF13581"/>
    </source>
</evidence>